<gene>
    <name evidence="1" type="ORF">HA333_07355</name>
</gene>
<dbReference type="AlphaFoldDB" id="A0A832SX30"/>
<evidence type="ECO:0000313" key="2">
    <source>
        <dbReference type="Proteomes" id="UP000651120"/>
    </source>
</evidence>
<name>A0A832SX30_9CREN</name>
<dbReference type="RefSeq" id="WP_011008448.1">
    <property type="nucleotide sequence ID" value="NZ_DAIOPL010000045.1"/>
</dbReference>
<sequence>MWQILIKGPHRLVWEIDPDEIVYHPCHACHLLATKYWDSIVRKAAQKEEWLRELMQWVREGGLFKA</sequence>
<dbReference type="GeneID" id="1464313"/>
<accession>A0A832SX30</accession>
<protein>
    <submittedName>
        <fullName evidence="1">Uncharacterized protein</fullName>
    </submittedName>
</protein>
<dbReference type="Proteomes" id="UP000651120">
    <property type="component" value="Unassembled WGS sequence"/>
</dbReference>
<reference evidence="1" key="1">
    <citation type="journal article" date="2020" name="bioRxiv">
        <title>A rank-normalized archaeal taxonomy based on genome phylogeny resolves widespread incomplete and uneven classifications.</title>
        <authorList>
            <person name="Rinke C."/>
            <person name="Chuvochina M."/>
            <person name="Mussig A.J."/>
            <person name="Chaumeil P.-A."/>
            <person name="Waite D.W."/>
            <person name="Whitman W.B."/>
            <person name="Parks D.H."/>
            <person name="Hugenholtz P."/>
        </authorList>
    </citation>
    <scope>NUCLEOTIDE SEQUENCE</scope>
    <source>
        <strain evidence="1">UBA8839</strain>
    </source>
</reference>
<comment type="caution">
    <text evidence="1">The sequence shown here is derived from an EMBL/GenBank/DDBJ whole genome shotgun (WGS) entry which is preliminary data.</text>
</comment>
<proteinExistence type="predicted"/>
<evidence type="ECO:0000313" key="1">
    <source>
        <dbReference type="EMBL" id="HII47251.1"/>
    </source>
</evidence>
<organism evidence="1 2">
    <name type="scientific">Pyrobaculum aerophilum</name>
    <dbReference type="NCBI Taxonomy" id="13773"/>
    <lineage>
        <taxon>Archaea</taxon>
        <taxon>Thermoproteota</taxon>
        <taxon>Thermoprotei</taxon>
        <taxon>Thermoproteales</taxon>
        <taxon>Thermoproteaceae</taxon>
        <taxon>Pyrobaculum</taxon>
    </lineage>
</organism>
<dbReference type="EMBL" id="DUJP01000027">
    <property type="protein sequence ID" value="HII47251.1"/>
    <property type="molecule type" value="Genomic_DNA"/>
</dbReference>